<evidence type="ECO:0000259" key="6">
    <source>
        <dbReference type="Pfam" id="PF01926"/>
    </source>
</evidence>
<dbReference type="OrthoDB" id="417988at2"/>
<dbReference type="AlphaFoldDB" id="A0A1H8MU35"/>
<protein>
    <submittedName>
        <fullName evidence="7">Uncharacterized conserved protein, DUF697 family</fullName>
    </submittedName>
</protein>
<keyword evidence="8" id="KW-1185">Reference proteome</keyword>
<keyword evidence="4 5" id="KW-0472">Membrane</keyword>
<dbReference type="Proteomes" id="UP000198814">
    <property type="component" value="Unassembled WGS sequence"/>
</dbReference>
<evidence type="ECO:0000313" key="7">
    <source>
        <dbReference type="EMBL" id="SEO20723.1"/>
    </source>
</evidence>
<dbReference type="EMBL" id="FODO01000006">
    <property type="protein sequence ID" value="SEO20723.1"/>
    <property type="molecule type" value="Genomic_DNA"/>
</dbReference>
<gene>
    <name evidence="7" type="ORF">SAMN05216333_10619</name>
</gene>
<evidence type="ECO:0000313" key="8">
    <source>
        <dbReference type="Proteomes" id="UP000198814"/>
    </source>
</evidence>
<evidence type="ECO:0000256" key="5">
    <source>
        <dbReference type="SAM" id="Phobius"/>
    </source>
</evidence>
<evidence type="ECO:0000256" key="3">
    <source>
        <dbReference type="ARBA" id="ARBA00022989"/>
    </source>
</evidence>
<dbReference type="InterPro" id="IPR021147">
    <property type="entry name" value="DUF697"/>
</dbReference>
<dbReference type="SUPFAM" id="SSF52540">
    <property type="entry name" value="P-loop containing nucleoside triphosphate hydrolases"/>
    <property type="match status" value="1"/>
</dbReference>
<evidence type="ECO:0000256" key="4">
    <source>
        <dbReference type="ARBA" id="ARBA00023136"/>
    </source>
</evidence>
<evidence type="ECO:0000256" key="2">
    <source>
        <dbReference type="ARBA" id="ARBA00022692"/>
    </source>
</evidence>
<keyword evidence="2 5" id="KW-0812">Transmembrane</keyword>
<dbReference type="Gene3D" id="3.40.50.300">
    <property type="entry name" value="P-loop containing nucleotide triphosphate hydrolases"/>
    <property type="match status" value="1"/>
</dbReference>
<feature type="transmembrane region" description="Helical" evidence="5">
    <location>
        <begin position="311"/>
        <end position="329"/>
    </location>
</feature>
<name>A0A1H8MU35_9PROT</name>
<dbReference type="InterPro" id="IPR027417">
    <property type="entry name" value="P-loop_NTPase"/>
</dbReference>
<dbReference type="Pfam" id="PF05128">
    <property type="entry name" value="DUF697"/>
    <property type="match status" value="1"/>
</dbReference>
<comment type="subcellular location">
    <subcellularLocation>
        <location evidence="1">Membrane</location>
        <topology evidence="1">Multi-pass membrane protein</topology>
    </subcellularLocation>
</comment>
<accession>A0A1H8MU35</accession>
<organism evidence="7 8">
    <name type="scientific">Nitrosomonas oligotropha</name>
    <dbReference type="NCBI Taxonomy" id="42354"/>
    <lineage>
        <taxon>Bacteria</taxon>
        <taxon>Pseudomonadati</taxon>
        <taxon>Pseudomonadota</taxon>
        <taxon>Betaproteobacteria</taxon>
        <taxon>Nitrosomonadales</taxon>
        <taxon>Nitrosomonadaceae</taxon>
        <taxon>Nitrosomonas</taxon>
    </lineage>
</organism>
<dbReference type="Pfam" id="PF01926">
    <property type="entry name" value="MMR_HSR1"/>
    <property type="match status" value="1"/>
</dbReference>
<dbReference type="RefSeq" id="WP_090317214.1">
    <property type="nucleotide sequence ID" value="NZ_FNOE01000006.1"/>
</dbReference>
<dbReference type="CDD" id="cd00882">
    <property type="entry name" value="Ras_like_GTPase"/>
    <property type="match status" value="1"/>
</dbReference>
<keyword evidence="3 5" id="KW-1133">Transmembrane helix</keyword>
<sequence>MNWNDLKNGTAYWEQLRTALLEPKVDPALLEASLREARAKMPVPVLWLLGKTQSGKTSIIRALTGSPAAQIGNGFQPCTRNSRFYDFPAEMPVVRFLDTRGLGEVAYDPGDDMHYCEAQAHLLVAVMKVADVHQAAVFDVLHAIRRRHPEWPLLIVQTGLHELYPDGCGHIQPWPYAADPLPETIPLDLRRALQAQRDALKLLPGFAPVRWVAADLTLPEDGLAPPDYGLEGLWQAIESLTSLGLQHQLSGDREVQDLYARTAHQHIAGYALVAAGLGALPVVDLVAVSAVQAKLLHSLALLYGQHWDRSTITEFLGLAGAGIASGYLARLLSRAVTKFIPIWGQTAGALWGASSSGATTYALGKAAIYFFAQRKDGLNVDADTLRRIYAEELERGAAVLKDRLRGKST</sequence>
<dbReference type="STRING" id="42354.SAMN05216333_10619"/>
<reference evidence="8" key="1">
    <citation type="submission" date="2016-10" db="EMBL/GenBank/DDBJ databases">
        <authorList>
            <person name="Varghese N."/>
            <person name="Submissions S."/>
        </authorList>
    </citation>
    <scope>NUCLEOTIDE SEQUENCE [LARGE SCALE GENOMIC DNA]</scope>
    <source>
        <strain evidence="8">Nm76</strain>
    </source>
</reference>
<dbReference type="InterPro" id="IPR006073">
    <property type="entry name" value="GTP-bd"/>
</dbReference>
<feature type="domain" description="G" evidence="6">
    <location>
        <begin position="48"/>
        <end position="132"/>
    </location>
</feature>
<proteinExistence type="predicted"/>
<feature type="transmembrane region" description="Helical" evidence="5">
    <location>
        <begin position="267"/>
        <end position="291"/>
    </location>
</feature>
<evidence type="ECO:0000256" key="1">
    <source>
        <dbReference type="ARBA" id="ARBA00004141"/>
    </source>
</evidence>
<dbReference type="GO" id="GO:0005525">
    <property type="term" value="F:GTP binding"/>
    <property type="evidence" value="ECO:0007669"/>
    <property type="project" value="InterPro"/>
</dbReference>
<dbReference type="GO" id="GO:0016020">
    <property type="term" value="C:membrane"/>
    <property type="evidence" value="ECO:0007669"/>
    <property type="project" value="UniProtKB-SubCell"/>
</dbReference>